<feature type="domain" description="C2H2-type" evidence="10">
    <location>
        <begin position="295"/>
        <end position="322"/>
    </location>
</feature>
<accession>A0A2J7PUX8</accession>
<keyword evidence="12" id="KW-1185">Reference proteome</keyword>
<feature type="region of interest" description="Disordered" evidence="9">
    <location>
        <begin position="168"/>
        <end position="193"/>
    </location>
</feature>
<dbReference type="FunFam" id="3.30.160.60:FF:000446">
    <property type="entry name" value="Zinc finger protein"/>
    <property type="match status" value="1"/>
</dbReference>
<dbReference type="InterPro" id="IPR050331">
    <property type="entry name" value="Zinc_finger"/>
</dbReference>
<comment type="subcellular location">
    <subcellularLocation>
        <location evidence="1">Nucleus</location>
    </subcellularLocation>
</comment>
<dbReference type="PANTHER" id="PTHR16515:SF2">
    <property type="entry name" value="PR DOMAIN ZINC FINGER PROTEIN 4"/>
    <property type="match status" value="1"/>
</dbReference>
<dbReference type="OrthoDB" id="8183456at2759"/>
<evidence type="ECO:0000256" key="9">
    <source>
        <dbReference type="SAM" id="MobiDB-lite"/>
    </source>
</evidence>
<keyword evidence="4 8" id="KW-0863">Zinc-finger</keyword>
<evidence type="ECO:0000313" key="12">
    <source>
        <dbReference type="Proteomes" id="UP000235965"/>
    </source>
</evidence>
<evidence type="ECO:0000256" key="7">
    <source>
        <dbReference type="ARBA" id="ARBA00023242"/>
    </source>
</evidence>
<feature type="compositionally biased region" description="Basic and acidic residues" evidence="9">
    <location>
        <begin position="134"/>
        <end position="143"/>
    </location>
</feature>
<dbReference type="Pfam" id="PF00096">
    <property type="entry name" value="zf-C2H2"/>
    <property type="match status" value="4"/>
</dbReference>
<dbReference type="EMBL" id="NEVH01021189">
    <property type="protein sequence ID" value="PNF20139.1"/>
    <property type="molecule type" value="Genomic_DNA"/>
</dbReference>
<dbReference type="FunFam" id="3.30.160.60:FF:001049">
    <property type="entry name" value="zinc finger protein 319"/>
    <property type="match status" value="1"/>
</dbReference>
<sequence>MVIAWREMAQELLNFFPRLLAFLKEAGILQFYSFSHSDLSGTLETHKEEEFLSRLISFMECLKATLQQCKALQLNTKSVNTDVITFEADVRENAEWPLDKGIGDEAKVIILDEKSHNSWSEFGGHSNDGFQSHQEGDKNKDGGNLDCLNDPSRSQLSELHMVVMTGTNDKNPEDLDCIESSSSEANRATGKETSKDKSIKFERLCNGMYSCPACDKTFSTRSAIVRHYRTHTGERPFPCDFCNKTFASKTSVESHLLRQHNLNTESALACHCGKLFVRRSSLEVHLMTHSKDKPFPCDVCGKKFSQKVTRNIHLARHTGRYDHTCDICHKKFASRAKLNEHMHRHQSPRFRCDECGRQFVRQDALHSHQRVHTGERPYQCPVCRKSFHTTSNLR</sequence>
<evidence type="ECO:0000256" key="4">
    <source>
        <dbReference type="ARBA" id="ARBA00022771"/>
    </source>
</evidence>
<dbReference type="InterPro" id="IPR013087">
    <property type="entry name" value="Znf_C2H2_type"/>
</dbReference>
<evidence type="ECO:0000259" key="10">
    <source>
        <dbReference type="PROSITE" id="PS50157"/>
    </source>
</evidence>
<dbReference type="FunFam" id="3.30.160.60:FF:000744">
    <property type="entry name" value="zinc finger E-box-binding homeobox 1"/>
    <property type="match status" value="1"/>
</dbReference>
<dbReference type="AlphaFoldDB" id="A0A2J7PUX8"/>
<evidence type="ECO:0000256" key="3">
    <source>
        <dbReference type="ARBA" id="ARBA00022737"/>
    </source>
</evidence>
<dbReference type="FunFam" id="3.30.160.60:FF:000340">
    <property type="entry name" value="zinc finger protein 473 isoform X1"/>
    <property type="match status" value="1"/>
</dbReference>
<feature type="domain" description="C2H2-type" evidence="10">
    <location>
        <begin position="209"/>
        <end position="236"/>
    </location>
</feature>
<dbReference type="Pfam" id="PF13894">
    <property type="entry name" value="zf-C2H2_4"/>
    <property type="match status" value="1"/>
</dbReference>
<feature type="domain" description="C2H2-type" evidence="10">
    <location>
        <begin position="237"/>
        <end position="265"/>
    </location>
</feature>
<dbReference type="PROSITE" id="PS00028">
    <property type="entry name" value="ZINC_FINGER_C2H2_1"/>
    <property type="match status" value="4"/>
</dbReference>
<evidence type="ECO:0000256" key="6">
    <source>
        <dbReference type="ARBA" id="ARBA00023125"/>
    </source>
</evidence>
<feature type="domain" description="C2H2-type" evidence="10">
    <location>
        <begin position="323"/>
        <end position="350"/>
    </location>
</feature>
<dbReference type="SUPFAM" id="SSF57667">
    <property type="entry name" value="beta-beta-alpha zinc fingers"/>
    <property type="match status" value="4"/>
</dbReference>
<reference evidence="11 12" key="1">
    <citation type="submission" date="2017-12" db="EMBL/GenBank/DDBJ databases">
        <title>Hemimetabolous genomes reveal molecular basis of termite eusociality.</title>
        <authorList>
            <person name="Harrison M.C."/>
            <person name="Jongepier E."/>
            <person name="Robertson H.M."/>
            <person name="Arning N."/>
            <person name="Bitard-Feildel T."/>
            <person name="Chao H."/>
            <person name="Childers C.P."/>
            <person name="Dinh H."/>
            <person name="Doddapaneni H."/>
            <person name="Dugan S."/>
            <person name="Gowin J."/>
            <person name="Greiner C."/>
            <person name="Han Y."/>
            <person name="Hu H."/>
            <person name="Hughes D.S.T."/>
            <person name="Huylmans A.-K."/>
            <person name="Kemena C."/>
            <person name="Kremer L.P.M."/>
            <person name="Lee S.L."/>
            <person name="Lopez-Ezquerra A."/>
            <person name="Mallet L."/>
            <person name="Monroy-Kuhn J.M."/>
            <person name="Moser A."/>
            <person name="Murali S.C."/>
            <person name="Muzny D.M."/>
            <person name="Otani S."/>
            <person name="Piulachs M.-D."/>
            <person name="Poelchau M."/>
            <person name="Qu J."/>
            <person name="Schaub F."/>
            <person name="Wada-Katsumata A."/>
            <person name="Worley K.C."/>
            <person name="Xie Q."/>
            <person name="Ylla G."/>
            <person name="Poulsen M."/>
            <person name="Gibbs R.A."/>
            <person name="Schal C."/>
            <person name="Richards S."/>
            <person name="Belles X."/>
            <person name="Korb J."/>
            <person name="Bornberg-Bauer E."/>
        </authorList>
    </citation>
    <scope>NUCLEOTIDE SEQUENCE [LARGE SCALE GENOMIC DNA]</scope>
    <source>
        <tissue evidence="11">Whole body</tissue>
    </source>
</reference>
<evidence type="ECO:0000256" key="1">
    <source>
        <dbReference type="ARBA" id="ARBA00004123"/>
    </source>
</evidence>
<name>A0A2J7PUX8_9NEOP</name>
<keyword evidence="6" id="KW-0238">DNA-binding</keyword>
<organism evidence="11 12">
    <name type="scientific">Cryptotermes secundus</name>
    <dbReference type="NCBI Taxonomy" id="105785"/>
    <lineage>
        <taxon>Eukaryota</taxon>
        <taxon>Metazoa</taxon>
        <taxon>Ecdysozoa</taxon>
        <taxon>Arthropoda</taxon>
        <taxon>Hexapoda</taxon>
        <taxon>Insecta</taxon>
        <taxon>Pterygota</taxon>
        <taxon>Neoptera</taxon>
        <taxon>Polyneoptera</taxon>
        <taxon>Dictyoptera</taxon>
        <taxon>Blattodea</taxon>
        <taxon>Blattoidea</taxon>
        <taxon>Termitoidae</taxon>
        <taxon>Kalotermitidae</taxon>
        <taxon>Cryptotermitinae</taxon>
        <taxon>Cryptotermes</taxon>
    </lineage>
</organism>
<keyword evidence="3" id="KW-0677">Repeat</keyword>
<dbReference type="Gene3D" id="3.30.160.60">
    <property type="entry name" value="Classic Zinc Finger"/>
    <property type="match status" value="7"/>
</dbReference>
<dbReference type="PANTHER" id="PTHR16515">
    <property type="entry name" value="PR DOMAIN ZINC FINGER PROTEIN"/>
    <property type="match status" value="1"/>
</dbReference>
<dbReference type="SMART" id="SM00355">
    <property type="entry name" value="ZnF_C2H2"/>
    <property type="match status" value="6"/>
</dbReference>
<dbReference type="GO" id="GO:0010468">
    <property type="term" value="P:regulation of gene expression"/>
    <property type="evidence" value="ECO:0007669"/>
    <property type="project" value="UniProtKB-ARBA"/>
</dbReference>
<dbReference type="GO" id="GO:0008270">
    <property type="term" value="F:zinc ion binding"/>
    <property type="evidence" value="ECO:0007669"/>
    <property type="project" value="UniProtKB-KW"/>
</dbReference>
<gene>
    <name evidence="11" type="ORF">B7P43_G04361</name>
</gene>
<dbReference type="GO" id="GO:0005634">
    <property type="term" value="C:nucleus"/>
    <property type="evidence" value="ECO:0007669"/>
    <property type="project" value="UniProtKB-SubCell"/>
</dbReference>
<keyword evidence="5" id="KW-0862">Zinc</keyword>
<dbReference type="Proteomes" id="UP000235965">
    <property type="component" value="Unassembled WGS sequence"/>
</dbReference>
<dbReference type="FunFam" id="3.30.160.60:FF:001297">
    <property type="entry name" value="Zinc finger and SCAN domain-containing protein 2"/>
    <property type="match status" value="1"/>
</dbReference>
<evidence type="ECO:0000256" key="5">
    <source>
        <dbReference type="ARBA" id="ARBA00022833"/>
    </source>
</evidence>
<keyword evidence="7" id="KW-0539">Nucleus</keyword>
<comment type="caution">
    <text evidence="11">The sequence shown here is derived from an EMBL/GenBank/DDBJ whole genome shotgun (WGS) entry which is preliminary data.</text>
</comment>
<feature type="region of interest" description="Disordered" evidence="9">
    <location>
        <begin position="122"/>
        <end position="145"/>
    </location>
</feature>
<evidence type="ECO:0000313" key="11">
    <source>
        <dbReference type="EMBL" id="PNF20139.1"/>
    </source>
</evidence>
<dbReference type="PROSITE" id="PS50157">
    <property type="entry name" value="ZINC_FINGER_C2H2_2"/>
    <property type="match status" value="6"/>
</dbReference>
<dbReference type="InterPro" id="IPR036236">
    <property type="entry name" value="Znf_C2H2_sf"/>
</dbReference>
<evidence type="ECO:0000256" key="2">
    <source>
        <dbReference type="ARBA" id="ARBA00022723"/>
    </source>
</evidence>
<protein>
    <recommendedName>
        <fullName evidence="10">C2H2-type domain-containing protein</fullName>
    </recommendedName>
</protein>
<evidence type="ECO:0000256" key="8">
    <source>
        <dbReference type="PROSITE-ProRule" id="PRU00042"/>
    </source>
</evidence>
<feature type="non-terminal residue" evidence="11">
    <location>
        <position position="394"/>
    </location>
</feature>
<keyword evidence="2" id="KW-0479">Metal-binding</keyword>
<proteinExistence type="predicted"/>
<feature type="domain" description="C2H2-type" evidence="10">
    <location>
        <begin position="268"/>
        <end position="294"/>
    </location>
</feature>
<feature type="domain" description="C2H2-type" evidence="10">
    <location>
        <begin position="350"/>
        <end position="377"/>
    </location>
</feature>